<feature type="region of interest" description="Disordered" evidence="2">
    <location>
        <begin position="1"/>
        <end position="29"/>
    </location>
</feature>
<organism evidence="3 4">
    <name type="scientific">Dendrothele bispora (strain CBS 962.96)</name>
    <dbReference type="NCBI Taxonomy" id="1314807"/>
    <lineage>
        <taxon>Eukaryota</taxon>
        <taxon>Fungi</taxon>
        <taxon>Dikarya</taxon>
        <taxon>Basidiomycota</taxon>
        <taxon>Agaricomycotina</taxon>
        <taxon>Agaricomycetes</taxon>
        <taxon>Agaricomycetidae</taxon>
        <taxon>Agaricales</taxon>
        <taxon>Agaricales incertae sedis</taxon>
        <taxon>Dendrothele</taxon>
    </lineage>
</organism>
<feature type="compositionally biased region" description="Polar residues" evidence="2">
    <location>
        <begin position="177"/>
        <end position="195"/>
    </location>
</feature>
<dbReference type="AlphaFoldDB" id="A0A4S8MYY3"/>
<feature type="compositionally biased region" description="Low complexity" evidence="2">
    <location>
        <begin position="206"/>
        <end position="235"/>
    </location>
</feature>
<evidence type="ECO:0000256" key="1">
    <source>
        <dbReference type="SAM" id="Coils"/>
    </source>
</evidence>
<dbReference type="OrthoDB" id="3358418at2759"/>
<gene>
    <name evidence="3" type="ORF">K435DRAFT_958967</name>
</gene>
<evidence type="ECO:0000313" key="3">
    <source>
        <dbReference type="EMBL" id="THV08392.1"/>
    </source>
</evidence>
<dbReference type="EMBL" id="ML179035">
    <property type="protein sequence ID" value="THV08392.1"/>
    <property type="molecule type" value="Genomic_DNA"/>
</dbReference>
<feature type="compositionally biased region" description="Basic and acidic residues" evidence="2">
    <location>
        <begin position="382"/>
        <end position="399"/>
    </location>
</feature>
<feature type="region of interest" description="Disordered" evidence="2">
    <location>
        <begin position="382"/>
        <end position="410"/>
    </location>
</feature>
<feature type="compositionally biased region" description="Polar residues" evidence="2">
    <location>
        <begin position="12"/>
        <end position="23"/>
    </location>
</feature>
<feature type="compositionally biased region" description="Basic residues" evidence="2">
    <location>
        <begin position="400"/>
        <end position="410"/>
    </location>
</feature>
<feature type="region of interest" description="Disordered" evidence="2">
    <location>
        <begin position="148"/>
        <end position="277"/>
    </location>
</feature>
<proteinExistence type="predicted"/>
<dbReference type="Proteomes" id="UP000297245">
    <property type="component" value="Unassembled WGS sequence"/>
</dbReference>
<sequence>MSSELSDALNPYLSQRSRNPNAYQEQLQPVVQTPQQYVPHRSELELAVSEPPPNANTPITRPSPEGIQAVQELLRIVSQTSQAQEVERKRRIAWEQEQEARLERNQAEMERQVTELRQELGLIRSVLNVQGPSSTQASPLMFPVAHTSQAQTQAPTPAYSASSISPVSQHSDVHQSAFVQGSSTQPLPNEQQALHPSNPLLWRPIQQHQQQHPSPPLHSLTPSTSATPAPSPRSTHNSSSRKRRKTIPSSNNSDSDSSQSSDSSVEPVISRRKSHHDKRCYTIHKAMRTHILHLMELDGDKELPDSHNEGTALETSQPVRFVWDKTPKQSVHNARMKKRVLEDLKTNRRKYKHVPDKEFNQKSLDASFDQCFTTLRQKFKTQRDSRAAESQKRREDAKAKKSRRLSRKKNKLNCRSEARLRITTFEHVTFDGAFQLECMSSEESDVEDGGGSSQTKYFRTHGYAWRSTRLTAFFSILDQEDSAAASSQAKRGVGRTGRVVGSVREGLHLPPKGVASWMISKRWLSDTRGKPPDFHSHVEKLIEDPLGFDWNSFHELGEESEDEQLVQQQQQHQPAMMNMAPNHQMQSVQMPMAQYTTTSSLHYALS</sequence>
<protein>
    <submittedName>
        <fullName evidence="3">Uncharacterized protein</fullName>
    </submittedName>
</protein>
<evidence type="ECO:0000313" key="4">
    <source>
        <dbReference type="Proteomes" id="UP000297245"/>
    </source>
</evidence>
<keyword evidence="4" id="KW-1185">Reference proteome</keyword>
<feature type="compositionally biased region" description="Polar residues" evidence="2">
    <location>
        <begin position="148"/>
        <end position="170"/>
    </location>
</feature>
<evidence type="ECO:0000256" key="2">
    <source>
        <dbReference type="SAM" id="MobiDB-lite"/>
    </source>
</evidence>
<feature type="coiled-coil region" evidence="1">
    <location>
        <begin position="92"/>
        <end position="119"/>
    </location>
</feature>
<name>A0A4S8MYY3_DENBC</name>
<feature type="compositionally biased region" description="Low complexity" evidence="2">
    <location>
        <begin position="249"/>
        <end position="264"/>
    </location>
</feature>
<keyword evidence="1" id="KW-0175">Coiled coil</keyword>
<reference evidence="3 4" key="1">
    <citation type="journal article" date="2019" name="Nat. Ecol. Evol.">
        <title>Megaphylogeny resolves global patterns of mushroom evolution.</title>
        <authorList>
            <person name="Varga T."/>
            <person name="Krizsan K."/>
            <person name="Foldi C."/>
            <person name="Dima B."/>
            <person name="Sanchez-Garcia M."/>
            <person name="Sanchez-Ramirez S."/>
            <person name="Szollosi G.J."/>
            <person name="Szarkandi J.G."/>
            <person name="Papp V."/>
            <person name="Albert L."/>
            <person name="Andreopoulos W."/>
            <person name="Angelini C."/>
            <person name="Antonin V."/>
            <person name="Barry K.W."/>
            <person name="Bougher N.L."/>
            <person name="Buchanan P."/>
            <person name="Buyck B."/>
            <person name="Bense V."/>
            <person name="Catcheside P."/>
            <person name="Chovatia M."/>
            <person name="Cooper J."/>
            <person name="Damon W."/>
            <person name="Desjardin D."/>
            <person name="Finy P."/>
            <person name="Geml J."/>
            <person name="Haridas S."/>
            <person name="Hughes K."/>
            <person name="Justo A."/>
            <person name="Karasinski D."/>
            <person name="Kautmanova I."/>
            <person name="Kiss B."/>
            <person name="Kocsube S."/>
            <person name="Kotiranta H."/>
            <person name="LaButti K.M."/>
            <person name="Lechner B.E."/>
            <person name="Liimatainen K."/>
            <person name="Lipzen A."/>
            <person name="Lukacs Z."/>
            <person name="Mihaltcheva S."/>
            <person name="Morgado L.N."/>
            <person name="Niskanen T."/>
            <person name="Noordeloos M.E."/>
            <person name="Ohm R.A."/>
            <person name="Ortiz-Santana B."/>
            <person name="Ovrebo C."/>
            <person name="Racz N."/>
            <person name="Riley R."/>
            <person name="Savchenko A."/>
            <person name="Shiryaev A."/>
            <person name="Soop K."/>
            <person name="Spirin V."/>
            <person name="Szebenyi C."/>
            <person name="Tomsovsky M."/>
            <person name="Tulloss R.E."/>
            <person name="Uehling J."/>
            <person name="Grigoriev I.V."/>
            <person name="Vagvolgyi C."/>
            <person name="Papp T."/>
            <person name="Martin F.M."/>
            <person name="Miettinen O."/>
            <person name="Hibbett D.S."/>
            <person name="Nagy L.G."/>
        </authorList>
    </citation>
    <scope>NUCLEOTIDE SEQUENCE [LARGE SCALE GENOMIC DNA]</scope>
    <source>
        <strain evidence="3 4">CBS 962.96</strain>
    </source>
</reference>
<accession>A0A4S8MYY3</accession>